<feature type="non-terminal residue" evidence="1">
    <location>
        <position position="75"/>
    </location>
</feature>
<proteinExistence type="predicted"/>
<name>A0A0F9E2U1_9ZZZZ</name>
<evidence type="ECO:0000313" key="1">
    <source>
        <dbReference type="EMBL" id="KKL18403.1"/>
    </source>
</evidence>
<reference evidence="1" key="1">
    <citation type="journal article" date="2015" name="Nature">
        <title>Complex archaea that bridge the gap between prokaryotes and eukaryotes.</title>
        <authorList>
            <person name="Spang A."/>
            <person name="Saw J.H."/>
            <person name="Jorgensen S.L."/>
            <person name="Zaremba-Niedzwiedzka K."/>
            <person name="Martijn J."/>
            <person name="Lind A.E."/>
            <person name="van Eijk R."/>
            <person name="Schleper C."/>
            <person name="Guy L."/>
            <person name="Ettema T.J."/>
        </authorList>
    </citation>
    <scope>NUCLEOTIDE SEQUENCE</scope>
</reference>
<organism evidence="1">
    <name type="scientific">marine sediment metagenome</name>
    <dbReference type="NCBI Taxonomy" id="412755"/>
    <lineage>
        <taxon>unclassified sequences</taxon>
        <taxon>metagenomes</taxon>
        <taxon>ecological metagenomes</taxon>
    </lineage>
</organism>
<dbReference type="EMBL" id="LAZR01038883">
    <property type="protein sequence ID" value="KKL18403.1"/>
    <property type="molecule type" value="Genomic_DNA"/>
</dbReference>
<gene>
    <name evidence="1" type="ORF">LCGC14_2475900</name>
</gene>
<protein>
    <submittedName>
        <fullName evidence="1">Uncharacterized protein</fullName>
    </submittedName>
</protein>
<accession>A0A0F9E2U1</accession>
<sequence length="75" mass="8497">MWMLRLKTGMELTEHELKCWDNVPKDVEIKEFALSLSRNKKPPYIIAISGYEEICCATMATAISGGEAHIVRSKI</sequence>
<comment type="caution">
    <text evidence="1">The sequence shown here is derived from an EMBL/GenBank/DDBJ whole genome shotgun (WGS) entry which is preliminary data.</text>
</comment>
<dbReference type="AlphaFoldDB" id="A0A0F9E2U1"/>